<evidence type="ECO:0000259" key="2">
    <source>
        <dbReference type="Pfam" id="PF16370"/>
    </source>
</evidence>
<feature type="domain" description="Calcineurin-like phosphoesterase C-terminal" evidence="2">
    <location>
        <begin position="17"/>
        <end position="111"/>
    </location>
</feature>
<organism evidence="3 4">
    <name type="scientific">Xanthomonas oryzae pv. oryzae (strain KACC10331 / KXO85)</name>
    <dbReference type="NCBI Taxonomy" id="291331"/>
    <lineage>
        <taxon>Bacteria</taxon>
        <taxon>Pseudomonadati</taxon>
        <taxon>Pseudomonadota</taxon>
        <taxon>Gammaproteobacteria</taxon>
        <taxon>Lysobacterales</taxon>
        <taxon>Lysobacteraceae</taxon>
        <taxon>Xanthomonas</taxon>
    </lineage>
</organism>
<evidence type="ECO:0000313" key="4">
    <source>
        <dbReference type="Proteomes" id="UP000006735"/>
    </source>
</evidence>
<dbReference type="Pfam" id="PF16370">
    <property type="entry name" value="MetallophosC"/>
    <property type="match status" value="1"/>
</dbReference>
<dbReference type="KEGG" id="xoo:XOO2134"/>
<feature type="region of interest" description="Disordered" evidence="1">
    <location>
        <begin position="203"/>
        <end position="227"/>
    </location>
</feature>
<sequence length="227" mass="24550">MAHGADEGWQGARPLHEYNVGAACGAFWSGAKDADGIPDATMSDGTPTGYAVLQVAPSGDYTLAYHAARAADDVQLLLHAPKVLRKGAYAAWGIYANVFMGQDDTVVEIAHRQRRLAADEAGRARRSTRAGRKCARRCGRRTARLRPLAGGHAVHASLARRIADRAGSGRAYRRGARDPADRAIQRQHRVSPANRYAVRQLTMTVPKSPSPTRRRCSEGEDEGARNA</sequence>
<protein>
    <recommendedName>
        <fullName evidence="2">Calcineurin-like phosphoesterase C-terminal domain-containing protein</fullName>
    </recommendedName>
</protein>
<feature type="compositionally biased region" description="Basic and acidic residues" evidence="1">
    <location>
        <begin position="215"/>
        <end position="227"/>
    </location>
</feature>
<proteinExistence type="predicted"/>
<gene>
    <name evidence="3" type="ordered locus">XOO2134</name>
</gene>
<accession>Q5H0Y3</accession>
<dbReference type="EMBL" id="AE013598">
    <property type="protein sequence ID" value="AAW75388.1"/>
    <property type="molecule type" value="Genomic_DNA"/>
</dbReference>
<reference evidence="3 4" key="1">
    <citation type="journal article" date="2005" name="Nucleic Acids Res.">
        <title>The genome sequence of Xanthomonas oryzae pathovar oryzae KACC10331, the bacterial blight pathogen of rice.</title>
        <authorList>
            <person name="Lee B.M."/>
            <person name="Park Y.J."/>
            <person name="Park D.S."/>
            <person name="Kang H.W."/>
            <person name="Kim J.G."/>
            <person name="Song E.S."/>
            <person name="Park I.C."/>
            <person name="Yoon U.H."/>
            <person name="Hahn J.H."/>
            <person name="Koo B.S."/>
            <person name="Lee G.B."/>
            <person name="Kim H."/>
            <person name="Park H.S."/>
            <person name="Yoon K.O."/>
            <person name="Kim J.H."/>
            <person name="Jung C.H."/>
            <person name="Koh N.H."/>
            <person name="Seo J.S."/>
            <person name="Go S.J."/>
        </authorList>
    </citation>
    <scope>NUCLEOTIDE SEQUENCE [LARGE SCALE GENOMIC DNA]</scope>
    <source>
        <strain evidence="4">KACC10331 / KXO85</strain>
    </source>
</reference>
<evidence type="ECO:0000313" key="3">
    <source>
        <dbReference type="EMBL" id="AAW75388.1"/>
    </source>
</evidence>
<dbReference type="HOGENOM" id="CLU_1219308_0_0_6"/>
<dbReference type="InterPro" id="IPR032288">
    <property type="entry name" value="Metallophos_C"/>
</dbReference>
<dbReference type="Proteomes" id="UP000006735">
    <property type="component" value="Chromosome"/>
</dbReference>
<keyword evidence="4" id="KW-1185">Reference proteome</keyword>
<dbReference type="STRING" id="291331.XOO2134"/>
<evidence type="ECO:0000256" key="1">
    <source>
        <dbReference type="SAM" id="MobiDB-lite"/>
    </source>
</evidence>
<dbReference type="AlphaFoldDB" id="Q5H0Y3"/>
<name>Q5H0Y3_XANOR</name>